<dbReference type="AlphaFoldDB" id="A0ABD3QYU8"/>
<feature type="compositionally biased region" description="Basic residues" evidence="1">
    <location>
        <begin position="23"/>
        <end position="33"/>
    </location>
</feature>
<proteinExistence type="predicted"/>
<feature type="region of interest" description="Disordered" evidence="1">
    <location>
        <begin position="1"/>
        <end position="86"/>
    </location>
</feature>
<comment type="caution">
    <text evidence="3">The sequence shown here is derived from an EMBL/GenBank/DDBJ whole genome shotgun (WGS) entry which is preliminary data.</text>
</comment>
<keyword evidence="2" id="KW-0812">Transmembrane</keyword>
<reference evidence="3 4" key="1">
    <citation type="submission" date="2024-10" db="EMBL/GenBank/DDBJ databases">
        <title>Updated reference genomes for cyclostephanoid diatoms.</title>
        <authorList>
            <person name="Roberts W.R."/>
            <person name="Alverson A.J."/>
        </authorList>
    </citation>
    <scope>NUCLEOTIDE SEQUENCE [LARGE SCALE GENOMIC DNA]</scope>
    <source>
        <strain evidence="3 4">AJA276-08</strain>
    </source>
</reference>
<feature type="transmembrane region" description="Helical" evidence="2">
    <location>
        <begin position="237"/>
        <end position="260"/>
    </location>
</feature>
<dbReference type="Proteomes" id="UP001530315">
    <property type="component" value="Unassembled WGS sequence"/>
</dbReference>
<keyword evidence="2" id="KW-0472">Membrane</keyword>
<keyword evidence="4" id="KW-1185">Reference proteome</keyword>
<keyword evidence="2" id="KW-1133">Transmembrane helix</keyword>
<accession>A0ABD3QYU8</accession>
<evidence type="ECO:0000313" key="4">
    <source>
        <dbReference type="Proteomes" id="UP001530315"/>
    </source>
</evidence>
<feature type="compositionally biased region" description="Polar residues" evidence="1">
    <location>
        <begin position="73"/>
        <end position="84"/>
    </location>
</feature>
<feature type="compositionally biased region" description="Basic and acidic residues" evidence="1">
    <location>
        <begin position="1"/>
        <end position="11"/>
    </location>
</feature>
<evidence type="ECO:0000313" key="3">
    <source>
        <dbReference type="EMBL" id="KAL3805177.1"/>
    </source>
</evidence>
<sequence length="509" mass="57225">MSKFEPDDPRYVDLLGDTPPKPTKPRTRKRKPLRPVTESQKKAAPSESSGIENNPIVVDLTATSPAEPKTPRVNPTQSPVQSRDPNAAWREIQTTQHPPTFLPNVQIPTNHPNRETIEKAATSMRNLDGYKLRRDLIEYLILLMCEINDTVTHLIFAIAKCTTIRIGASLEGFTYRDTNTNPDECPSWRAGHAVSDALPKPGISLSNGGMTLSWTNGRKLCKNDGKGHCDIWTHAEAILVALPLIIFCTFCASLGIPVFIPNFGGQGAMKFFSKFSQEMSRVRDDNFHDLIIVENRGTHISNYDWWRFQIWPKLEDQLEYVYDSVTVMHVSIRNFFRNVVAPACKKRKIPPPPVPDYRGALIRSNRARMVVDPNDVESIRKIKNERGKIGYNAQLRKISADSGSEDAPKQWGMWMSAHRRVAPDCSVPDCGRAATASGKCTSHHQKRVKADCCVKCSALKVFARDMCYKCYITAEKPEKRPQCIVEGCGRQKAVNNAKCHDCVIGRRKL</sequence>
<evidence type="ECO:0000256" key="1">
    <source>
        <dbReference type="SAM" id="MobiDB-lite"/>
    </source>
</evidence>
<evidence type="ECO:0000256" key="2">
    <source>
        <dbReference type="SAM" id="Phobius"/>
    </source>
</evidence>
<dbReference type="EMBL" id="JALLAZ020000047">
    <property type="protein sequence ID" value="KAL3805177.1"/>
    <property type="molecule type" value="Genomic_DNA"/>
</dbReference>
<name>A0ABD3QYU8_9STRA</name>
<protein>
    <submittedName>
        <fullName evidence="3">Uncharacterized protein</fullName>
    </submittedName>
</protein>
<organism evidence="3 4">
    <name type="scientific">Stephanodiscus triporus</name>
    <dbReference type="NCBI Taxonomy" id="2934178"/>
    <lineage>
        <taxon>Eukaryota</taxon>
        <taxon>Sar</taxon>
        <taxon>Stramenopiles</taxon>
        <taxon>Ochrophyta</taxon>
        <taxon>Bacillariophyta</taxon>
        <taxon>Coscinodiscophyceae</taxon>
        <taxon>Thalassiosirophycidae</taxon>
        <taxon>Stephanodiscales</taxon>
        <taxon>Stephanodiscaceae</taxon>
        <taxon>Stephanodiscus</taxon>
    </lineage>
</organism>
<gene>
    <name evidence="3" type="ORF">ACHAW5_005289</name>
</gene>